<dbReference type="InterPro" id="IPR041679">
    <property type="entry name" value="DNA2/NAM7-like_C"/>
</dbReference>
<dbReference type="InterPro" id="IPR027417">
    <property type="entry name" value="P-loop_NTPase"/>
</dbReference>
<evidence type="ECO:0000259" key="6">
    <source>
        <dbReference type="Pfam" id="PF10881"/>
    </source>
</evidence>
<dbReference type="PANTHER" id="PTHR43788:SF8">
    <property type="entry name" value="DNA-BINDING PROTEIN SMUBP-2"/>
    <property type="match status" value="1"/>
</dbReference>
<feature type="domain" description="DNA2/NAM7 helicase-like C-terminal" evidence="8">
    <location>
        <begin position="571"/>
        <end position="728"/>
    </location>
</feature>
<dbReference type="EMBL" id="RBPY01000004">
    <property type="protein sequence ID" value="RMO83265.1"/>
    <property type="molecule type" value="Genomic_DNA"/>
</dbReference>
<keyword evidence="3" id="KW-0378">Hydrolase</keyword>
<evidence type="ECO:0000256" key="1">
    <source>
        <dbReference type="ARBA" id="ARBA00007913"/>
    </source>
</evidence>
<feature type="domain" description="DUF2726" evidence="6">
    <location>
        <begin position="839"/>
        <end position="910"/>
    </location>
</feature>
<dbReference type="GO" id="GO:0043139">
    <property type="term" value="F:5'-3' DNA helicase activity"/>
    <property type="evidence" value="ECO:0007669"/>
    <property type="project" value="TreeGrafter"/>
</dbReference>
<evidence type="ECO:0000256" key="5">
    <source>
        <dbReference type="ARBA" id="ARBA00022840"/>
    </source>
</evidence>
<comment type="similarity">
    <text evidence="1">Belongs to the DNA2/NAM7 helicase family.</text>
</comment>
<dbReference type="CDD" id="cd17934">
    <property type="entry name" value="DEXXQc_Upf1-like"/>
    <property type="match status" value="1"/>
</dbReference>
<comment type="caution">
    <text evidence="9">The sequence shown here is derived from an EMBL/GenBank/DDBJ whole genome shotgun (WGS) entry which is preliminary data.</text>
</comment>
<dbReference type="Proteomes" id="UP000281350">
    <property type="component" value="Unassembled WGS sequence"/>
</dbReference>
<dbReference type="InterPro" id="IPR024402">
    <property type="entry name" value="DUF2726"/>
</dbReference>
<dbReference type="AlphaFoldDB" id="A0A3M3YNQ3"/>
<dbReference type="GO" id="GO:0005524">
    <property type="term" value="F:ATP binding"/>
    <property type="evidence" value="ECO:0007669"/>
    <property type="project" value="UniProtKB-KW"/>
</dbReference>
<dbReference type="Pfam" id="PF10881">
    <property type="entry name" value="DUF2726"/>
    <property type="match status" value="1"/>
</dbReference>
<dbReference type="SUPFAM" id="SSF52540">
    <property type="entry name" value="P-loop containing nucleoside triphosphate hydrolases"/>
    <property type="match status" value="1"/>
</dbReference>
<evidence type="ECO:0000313" key="9">
    <source>
        <dbReference type="EMBL" id="RMO83265.1"/>
    </source>
</evidence>
<dbReference type="Gene3D" id="3.40.50.300">
    <property type="entry name" value="P-loop containing nucleotide triphosphate hydrolases"/>
    <property type="match status" value="2"/>
</dbReference>
<dbReference type="InterPro" id="IPR041677">
    <property type="entry name" value="DNA2/NAM7_AAA_11"/>
</dbReference>
<protein>
    <submittedName>
        <fullName evidence="9">ATP-binding protein</fullName>
    </submittedName>
</protein>
<keyword evidence="4" id="KW-0347">Helicase</keyword>
<evidence type="ECO:0000259" key="7">
    <source>
        <dbReference type="Pfam" id="PF13086"/>
    </source>
</evidence>
<evidence type="ECO:0000256" key="4">
    <source>
        <dbReference type="ARBA" id="ARBA00022806"/>
    </source>
</evidence>
<dbReference type="InterPro" id="IPR047187">
    <property type="entry name" value="SF1_C_Upf1"/>
</dbReference>
<proteinExistence type="inferred from homology"/>
<evidence type="ECO:0000259" key="8">
    <source>
        <dbReference type="Pfam" id="PF13087"/>
    </source>
</evidence>
<gene>
    <name evidence="9" type="ORF">ALQ36_04911</name>
</gene>
<organism evidence="9 10">
    <name type="scientific">Pseudomonas syringae pv. primulae</name>
    <dbReference type="NCBI Taxonomy" id="251707"/>
    <lineage>
        <taxon>Bacteria</taxon>
        <taxon>Pseudomonadati</taxon>
        <taxon>Pseudomonadota</taxon>
        <taxon>Gammaproteobacteria</taxon>
        <taxon>Pseudomonadales</taxon>
        <taxon>Pseudomonadaceae</taxon>
        <taxon>Pseudomonas</taxon>
    </lineage>
</organism>
<evidence type="ECO:0000256" key="2">
    <source>
        <dbReference type="ARBA" id="ARBA00022741"/>
    </source>
</evidence>
<keyword evidence="5 9" id="KW-0067">ATP-binding</keyword>
<dbReference type="Pfam" id="PF13087">
    <property type="entry name" value="AAA_12"/>
    <property type="match status" value="1"/>
</dbReference>
<accession>A0A3M3YNQ3</accession>
<dbReference type="Gene3D" id="3.40.960.10">
    <property type="entry name" value="VSR Endonuclease"/>
    <property type="match status" value="1"/>
</dbReference>
<sequence length="927" mass="104591">MIRFGFLQHGRVRRRSSLCKGFMVSIYVCGEDKTRQISNWVIKKNVKGEFSLTCHYPSKKPEETPLGDCTVVPTLELNDMLLLKKGSSLFDPVESVVIYGEKYALVQYSGNAQKYLFKTDNIELVSPTSITDEPAFTYFRSVAVARVSVAAAGDKKSIAENINRQMETISLSPATALHAYCKGQHGKLESPGNFIFPFGLNESQLKAVEEAFRSQISVIEGPPGTGKTQTILNIIANILLQGKTVAVVSNNNPAVENIYEKLGKCGLDYLVARLGSVQNQKAFFAERSLRPSADPEPAPSLESIQSVLQQLKRYLGARNAVAQLQVEINELEIERRYLVEWQQENGVVGPSLDRYKLSPEKTTDLMAYLEQLASQRIRIRDRIELLFNFRILRTRPFDNWEKRMSAFYSLQRHYYDKVLQEKRAELAGQEEALRVGNFKALLDELTSSSMRHLKHHLHGHISSDDTFDITYKKRLDAFLKRYPVIGSGTHSIVNSLGGKAVLDYVIIDEASQQDIVPGVLALSCAKNLIIVGDRKQLAHIPDELGLEAPAPWYDCERYSLLDSCVRVFGDSIPITLLKEHYRCHPRIIQFCNQQFYDNQLVPMTTDNGEKSLTLLVTAKGNHTRNNSNLRELDSLLAVLDGRGESLWEGEDGRGFIAPFKNQATLSSAYLPADFVKDTVHKFQGRECDEIVFSTVLDKYKSPRRLSFVDDSRMVNVAVSRAKHRFTLVTGDNVFRTSNGHVAALIRYMEYYADDGQVHRAPVISAFDLLYKEYDRSLQRLNKRLNPNDSLFKSEQIVAQILREALAQESRRGIMFHREIRLVQLASVARLSLTGRELEFMRNGARCDFVLYFKVGKSPLGVIEVDGGHHNDAVQIERDAAKDSILSKCGIPLLRLRTIESHIEEKVAAFLEQWTPRSPNEGSTAAPD</sequence>
<dbReference type="InterPro" id="IPR050534">
    <property type="entry name" value="Coronavir_polyprotein_1ab"/>
</dbReference>
<reference evidence="9 10" key="1">
    <citation type="submission" date="2018-08" db="EMBL/GenBank/DDBJ databases">
        <title>Recombination of ecologically and evolutionarily significant loci maintains genetic cohesion in the Pseudomonas syringae species complex.</title>
        <authorList>
            <person name="Dillon M."/>
            <person name="Thakur S."/>
            <person name="Almeida R.N.D."/>
            <person name="Weir B.S."/>
            <person name="Guttman D.S."/>
        </authorList>
    </citation>
    <scope>NUCLEOTIDE SEQUENCE [LARGE SCALE GENOMIC DNA]</scope>
    <source>
        <strain evidence="9 10">ICMP 2732</strain>
    </source>
</reference>
<evidence type="ECO:0000313" key="10">
    <source>
        <dbReference type="Proteomes" id="UP000281350"/>
    </source>
</evidence>
<dbReference type="Pfam" id="PF13086">
    <property type="entry name" value="AAA_11"/>
    <property type="match status" value="1"/>
</dbReference>
<feature type="domain" description="DNA2/NAM7 helicase helicase" evidence="7">
    <location>
        <begin position="200"/>
        <end position="538"/>
    </location>
</feature>
<name>A0A3M3YNQ3_9PSED</name>
<evidence type="ECO:0000256" key="3">
    <source>
        <dbReference type="ARBA" id="ARBA00022801"/>
    </source>
</evidence>
<keyword evidence="2" id="KW-0547">Nucleotide-binding</keyword>
<dbReference type="CDD" id="cd18808">
    <property type="entry name" value="SF1_C_Upf1"/>
    <property type="match status" value="1"/>
</dbReference>
<dbReference type="PANTHER" id="PTHR43788">
    <property type="entry name" value="DNA2/NAM7 HELICASE FAMILY MEMBER"/>
    <property type="match status" value="1"/>
</dbReference>
<dbReference type="GO" id="GO:0016787">
    <property type="term" value="F:hydrolase activity"/>
    <property type="evidence" value="ECO:0007669"/>
    <property type="project" value="UniProtKB-KW"/>
</dbReference>